<proteinExistence type="predicted"/>
<organism evidence="1 2">
    <name type="scientific">Brassica cretica</name>
    <name type="common">Mustard</name>
    <dbReference type="NCBI Taxonomy" id="69181"/>
    <lineage>
        <taxon>Eukaryota</taxon>
        <taxon>Viridiplantae</taxon>
        <taxon>Streptophyta</taxon>
        <taxon>Embryophyta</taxon>
        <taxon>Tracheophyta</taxon>
        <taxon>Spermatophyta</taxon>
        <taxon>Magnoliopsida</taxon>
        <taxon>eudicotyledons</taxon>
        <taxon>Gunneridae</taxon>
        <taxon>Pentapetalae</taxon>
        <taxon>rosids</taxon>
        <taxon>malvids</taxon>
        <taxon>Brassicales</taxon>
        <taxon>Brassicaceae</taxon>
        <taxon>Brassiceae</taxon>
        <taxon>Brassica</taxon>
    </lineage>
</organism>
<dbReference type="Proteomes" id="UP000712600">
    <property type="component" value="Unassembled WGS sequence"/>
</dbReference>
<dbReference type="EMBL" id="QGKX02001290">
    <property type="protein sequence ID" value="KAF3540797.1"/>
    <property type="molecule type" value="Genomic_DNA"/>
</dbReference>
<reference evidence="1" key="1">
    <citation type="submission" date="2019-12" db="EMBL/GenBank/DDBJ databases">
        <title>Genome sequencing and annotation of Brassica cretica.</title>
        <authorList>
            <person name="Studholme D.J."/>
            <person name="Sarris P."/>
        </authorList>
    </citation>
    <scope>NUCLEOTIDE SEQUENCE</scope>
    <source>
        <strain evidence="1">PFS-109/04</strain>
        <tissue evidence="1">Leaf</tissue>
    </source>
</reference>
<gene>
    <name evidence="1" type="ORF">F2Q69_00022566</name>
</gene>
<comment type="caution">
    <text evidence="1">The sequence shown here is derived from an EMBL/GenBank/DDBJ whole genome shotgun (WGS) entry which is preliminary data.</text>
</comment>
<evidence type="ECO:0000313" key="2">
    <source>
        <dbReference type="Proteomes" id="UP000712600"/>
    </source>
</evidence>
<sequence length="291" mass="32389">MQTNQLCLTLIDPHVHYNPISVKKPHTSSRRIDDPGLIATCHCGAEYEIDYSASIKTHTATSIDSAHQKSIDVLQEESVDSSQGDWENDYYNPIMAVNNATPEIRDDLFDEEYRRKGILVYKFRPLKPEIQAQAETDSLLAEACGKGTRFSRISEADRRAAIDREIHESIDRANNKLIDDKHQSSIDIHPEPPPTGLVVPNDSSPESKALKGFIWTTLDVDWMWAVVEIAPVASVEPFGISSRSIGQLRGNRTFVGSVLQQFLVLLAGLKSFHFVMLDVSSGNPSITEISS</sequence>
<protein>
    <submittedName>
        <fullName evidence="1">Uncharacterized protein</fullName>
    </submittedName>
</protein>
<accession>A0A8S9QEU5</accession>
<evidence type="ECO:0000313" key="1">
    <source>
        <dbReference type="EMBL" id="KAF3540797.1"/>
    </source>
</evidence>
<dbReference type="AlphaFoldDB" id="A0A8S9QEU5"/>
<name>A0A8S9QEU5_BRACR</name>